<dbReference type="GO" id="GO:0007165">
    <property type="term" value="P:signal transduction"/>
    <property type="evidence" value="ECO:0007669"/>
    <property type="project" value="TreeGrafter"/>
</dbReference>
<organism evidence="7 8">
    <name type="scientific">Rhodothermus marinus (strain ATCC 43812 / DSM 4252 / R-10)</name>
    <name type="common">Rhodothermus obamensis</name>
    <dbReference type="NCBI Taxonomy" id="518766"/>
    <lineage>
        <taxon>Bacteria</taxon>
        <taxon>Pseudomonadati</taxon>
        <taxon>Rhodothermota</taxon>
        <taxon>Rhodothermia</taxon>
        <taxon>Rhodothermales</taxon>
        <taxon>Rhodothermaceae</taxon>
        <taxon>Rhodothermus</taxon>
    </lineage>
</organism>
<evidence type="ECO:0000259" key="6">
    <source>
        <dbReference type="PROSITE" id="PS50106"/>
    </source>
</evidence>
<dbReference type="NCBIfam" id="TIGR00225">
    <property type="entry name" value="prc"/>
    <property type="match status" value="1"/>
</dbReference>
<dbReference type="AlphaFoldDB" id="D0MJE8"/>
<evidence type="ECO:0000256" key="1">
    <source>
        <dbReference type="ARBA" id="ARBA00009179"/>
    </source>
</evidence>
<accession>D0MJE8</accession>
<reference evidence="7 8" key="1">
    <citation type="journal article" date="2009" name="Stand. Genomic Sci.">
        <title>Complete genome sequence of Rhodothermus marinus type strain (R-10).</title>
        <authorList>
            <person name="Nolan M."/>
            <person name="Tindall B.J."/>
            <person name="Pomrenke H."/>
            <person name="Lapidus A."/>
            <person name="Copeland A."/>
            <person name="Glavina Del Rio T."/>
            <person name="Lucas S."/>
            <person name="Chen F."/>
            <person name="Tice H."/>
            <person name="Cheng J.F."/>
            <person name="Saunders E."/>
            <person name="Han C."/>
            <person name="Bruce D."/>
            <person name="Goodwin L."/>
            <person name="Chain P."/>
            <person name="Pitluck S."/>
            <person name="Ovchinikova G."/>
            <person name="Pati A."/>
            <person name="Ivanova N."/>
            <person name="Mavromatis K."/>
            <person name="Chen A."/>
            <person name="Palaniappan K."/>
            <person name="Land M."/>
            <person name="Hauser L."/>
            <person name="Chang Y.J."/>
            <person name="Jeffries C.D."/>
            <person name="Brettin T."/>
            <person name="Goker M."/>
            <person name="Bristow J."/>
            <person name="Eisen J.A."/>
            <person name="Markowitz V."/>
            <person name="Hugenholtz P."/>
            <person name="Kyrpides N.C."/>
            <person name="Klenk H.P."/>
            <person name="Detter J.C."/>
        </authorList>
    </citation>
    <scope>NUCLEOTIDE SEQUENCE [LARGE SCALE GENOMIC DNA]</scope>
    <source>
        <strain evidence="8">ATCC 43812 / DSM 4252 / R-10</strain>
    </source>
</reference>
<gene>
    <name evidence="7" type="ordered locus">Rmar_1722</name>
</gene>
<dbReference type="InterPro" id="IPR005151">
    <property type="entry name" value="Tail-specific_protease"/>
</dbReference>
<dbReference type="InterPro" id="IPR004447">
    <property type="entry name" value="Peptidase_S41A"/>
</dbReference>
<dbReference type="Gene3D" id="2.30.42.10">
    <property type="match status" value="1"/>
</dbReference>
<evidence type="ECO:0000256" key="3">
    <source>
        <dbReference type="ARBA" id="ARBA00022801"/>
    </source>
</evidence>
<dbReference type="Gene3D" id="3.30.750.44">
    <property type="match status" value="1"/>
</dbReference>
<dbReference type="STRING" id="518766.Rmar_1722"/>
<name>D0MJE8_RHOM4</name>
<dbReference type="eggNOG" id="COG0793">
    <property type="taxonomic scope" value="Bacteria"/>
</dbReference>
<dbReference type="PANTHER" id="PTHR32060:SF30">
    <property type="entry name" value="CARBOXY-TERMINAL PROCESSING PROTEASE CTPA"/>
    <property type="match status" value="1"/>
</dbReference>
<comment type="similarity">
    <text evidence="1 5">Belongs to the peptidase S41A family.</text>
</comment>
<dbReference type="InterPro" id="IPR029045">
    <property type="entry name" value="ClpP/crotonase-like_dom_sf"/>
</dbReference>
<dbReference type="Proteomes" id="UP000002221">
    <property type="component" value="Chromosome"/>
</dbReference>
<keyword evidence="8" id="KW-1185">Reference proteome</keyword>
<dbReference type="HOGENOM" id="CLU_017295_2_1_10"/>
<dbReference type="PANTHER" id="PTHR32060">
    <property type="entry name" value="TAIL-SPECIFIC PROTEASE"/>
    <property type="match status" value="1"/>
</dbReference>
<proteinExistence type="inferred from homology"/>
<dbReference type="SUPFAM" id="SSF52096">
    <property type="entry name" value="ClpP/crotonase"/>
    <property type="match status" value="1"/>
</dbReference>
<evidence type="ECO:0000313" key="7">
    <source>
        <dbReference type="EMBL" id="ACY48606.1"/>
    </source>
</evidence>
<dbReference type="PROSITE" id="PS50106">
    <property type="entry name" value="PDZ"/>
    <property type="match status" value="1"/>
</dbReference>
<dbReference type="InterPro" id="IPR041489">
    <property type="entry name" value="PDZ_6"/>
</dbReference>
<dbReference type="Pfam" id="PF03572">
    <property type="entry name" value="Peptidase_S41"/>
    <property type="match status" value="1"/>
</dbReference>
<dbReference type="KEGG" id="rmr:Rmar_1722"/>
<dbReference type="SMART" id="SM00228">
    <property type="entry name" value="PDZ"/>
    <property type="match status" value="1"/>
</dbReference>
<dbReference type="CDD" id="cd07560">
    <property type="entry name" value="Peptidase_S41_CPP"/>
    <property type="match status" value="1"/>
</dbReference>
<dbReference type="GO" id="GO:0030288">
    <property type="term" value="C:outer membrane-bounded periplasmic space"/>
    <property type="evidence" value="ECO:0007669"/>
    <property type="project" value="TreeGrafter"/>
</dbReference>
<dbReference type="InterPro" id="IPR001478">
    <property type="entry name" value="PDZ"/>
</dbReference>
<dbReference type="Gene3D" id="3.90.226.10">
    <property type="entry name" value="2-enoyl-CoA Hydratase, Chain A, domain 1"/>
    <property type="match status" value="1"/>
</dbReference>
<protein>
    <submittedName>
        <fullName evidence="7">Carboxyl-terminal protease</fullName>
        <ecNumber evidence="7">3.4.21.102</ecNumber>
    </submittedName>
</protein>
<keyword evidence="2 5" id="KW-0645">Protease</keyword>
<dbReference type="InterPro" id="IPR036034">
    <property type="entry name" value="PDZ_sf"/>
</dbReference>
<sequence length="560" mass="63722">MRRSWPYGLALLLVGVVLGFQIGAVVSGDPARRALRKLQEAFLIVQQRYVDPVDSARLTESALEGMLSRLDPHSVYIPADEMRRVQESFEGAFEGIGIAYELLPGPNGRDTIAVQSVIPGGPSEKAGLLAGDRIVAINDSSAIGFTHEQVQRTLKGPRGTQVRVTVRRPGVPELLEFTITRDRIPLYTVDAAYMLDERTGYLKLNRFARTTYREFAQALRQLRQQGMERLVLDLRDNSGGYLEVAVQVADELLGGRQLIVRQEGRRPEFRAAWHSHPGGLFETGPLIVLVNENTASASEIVAGALQDHDRALIVGRRTFGKGLVQQQITLADGSALRLTVARFYTPSGRLIQTPYRRGDRQDYYAEHWRRAVRDVTRPVEEILAEVPDSLRYYTDGGRIVFGGGGILPDYLVPPDTLSPLVQAVLRRNLDQRFVWRWFDRHGTELRRQWRGQQETFVKDYWPDSALQRAFREFLEENGVRFHAEMEEPAALRFSEDRWRADWPVLGTLLKAQLAVRLFGPRARYPVYQAVDAILQEALRLWKPAEELAQRYRERLQKDRD</sequence>
<dbReference type="GO" id="GO:0004252">
    <property type="term" value="F:serine-type endopeptidase activity"/>
    <property type="evidence" value="ECO:0007669"/>
    <property type="project" value="UniProtKB-EC"/>
</dbReference>
<dbReference type="SMART" id="SM00245">
    <property type="entry name" value="TSPc"/>
    <property type="match status" value="1"/>
</dbReference>
<keyword evidence="4 5" id="KW-0720">Serine protease</keyword>
<keyword evidence="3 5" id="KW-0378">Hydrolase</keyword>
<evidence type="ECO:0000256" key="4">
    <source>
        <dbReference type="ARBA" id="ARBA00022825"/>
    </source>
</evidence>
<feature type="domain" description="PDZ" evidence="6">
    <location>
        <begin position="82"/>
        <end position="155"/>
    </location>
</feature>
<dbReference type="Pfam" id="PF22694">
    <property type="entry name" value="CtpB_N-like"/>
    <property type="match status" value="1"/>
</dbReference>
<evidence type="ECO:0000313" key="8">
    <source>
        <dbReference type="Proteomes" id="UP000002221"/>
    </source>
</evidence>
<evidence type="ECO:0000256" key="5">
    <source>
        <dbReference type="RuleBase" id="RU004404"/>
    </source>
</evidence>
<dbReference type="GO" id="GO:0006508">
    <property type="term" value="P:proteolysis"/>
    <property type="evidence" value="ECO:0007669"/>
    <property type="project" value="UniProtKB-KW"/>
</dbReference>
<dbReference type="RefSeq" id="WP_012844217.1">
    <property type="nucleotide sequence ID" value="NC_013501.1"/>
</dbReference>
<dbReference type="OrthoDB" id="9812068at2"/>
<evidence type="ECO:0000256" key="2">
    <source>
        <dbReference type="ARBA" id="ARBA00022670"/>
    </source>
</evidence>
<dbReference type="Pfam" id="PF17820">
    <property type="entry name" value="PDZ_6"/>
    <property type="match status" value="1"/>
</dbReference>
<dbReference type="CDD" id="cd06782">
    <property type="entry name" value="cpPDZ_CPP-like"/>
    <property type="match status" value="1"/>
</dbReference>
<dbReference type="EC" id="3.4.21.102" evidence="7"/>
<dbReference type="SUPFAM" id="SSF50156">
    <property type="entry name" value="PDZ domain-like"/>
    <property type="match status" value="1"/>
</dbReference>
<dbReference type="InterPro" id="IPR055210">
    <property type="entry name" value="CtpA/B_N"/>
</dbReference>
<dbReference type="EMBL" id="CP001807">
    <property type="protein sequence ID" value="ACY48606.1"/>
    <property type="molecule type" value="Genomic_DNA"/>
</dbReference>